<dbReference type="EMBL" id="FCOB02000014">
    <property type="protein sequence ID" value="SAK69583.1"/>
    <property type="molecule type" value="Genomic_DNA"/>
</dbReference>
<dbReference type="InterPro" id="IPR050834">
    <property type="entry name" value="Glycosyltransf_2"/>
</dbReference>
<dbReference type="STRING" id="1777144.AWB83_03272"/>
<keyword evidence="3" id="KW-1185">Reference proteome</keyword>
<comment type="caution">
    <text evidence="2">The sequence shown here is derived from an EMBL/GenBank/DDBJ whole genome shotgun (WGS) entry which is preliminary data.</text>
</comment>
<dbReference type="CDD" id="cd00761">
    <property type="entry name" value="Glyco_tranf_GTA_type"/>
    <property type="match status" value="1"/>
</dbReference>
<protein>
    <submittedName>
        <fullName evidence="2">Glycosyl transferase family 2</fullName>
    </submittedName>
</protein>
<proteinExistence type="predicted"/>
<dbReference type="SUPFAM" id="SSF53756">
    <property type="entry name" value="UDP-Glycosyltransferase/glycogen phosphorylase"/>
    <property type="match status" value="1"/>
</dbReference>
<evidence type="ECO:0000313" key="2">
    <source>
        <dbReference type="EMBL" id="SAK69583.1"/>
    </source>
</evidence>
<feature type="domain" description="Glycosyltransferase 2-like" evidence="1">
    <location>
        <begin position="410"/>
        <end position="569"/>
    </location>
</feature>
<dbReference type="InterPro" id="IPR001173">
    <property type="entry name" value="Glyco_trans_2-like"/>
</dbReference>
<dbReference type="Gene3D" id="3.90.550.10">
    <property type="entry name" value="Spore Coat Polysaccharide Biosynthesis Protein SpsA, Chain A"/>
    <property type="match status" value="1"/>
</dbReference>
<dbReference type="SUPFAM" id="SSF53448">
    <property type="entry name" value="Nucleotide-diphospho-sugar transferases"/>
    <property type="match status" value="1"/>
</dbReference>
<evidence type="ECO:0000259" key="1">
    <source>
        <dbReference type="Pfam" id="PF00535"/>
    </source>
</evidence>
<dbReference type="PANTHER" id="PTHR43685">
    <property type="entry name" value="GLYCOSYLTRANSFERASE"/>
    <property type="match status" value="1"/>
</dbReference>
<keyword evidence="2" id="KW-0808">Transferase</keyword>
<dbReference type="GO" id="GO:0016740">
    <property type="term" value="F:transferase activity"/>
    <property type="evidence" value="ECO:0007669"/>
    <property type="project" value="UniProtKB-KW"/>
</dbReference>
<dbReference type="AlphaFoldDB" id="A0A158BHS4"/>
<dbReference type="Proteomes" id="UP000054978">
    <property type="component" value="Unassembled WGS sequence"/>
</dbReference>
<dbReference type="Gene3D" id="3.40.50.2000">
    <property type="entry name" value="Glycogen Phosphorylase B"/>
    <property type="match status" value="1"/>
</dbReference>
<evidence type="ECO:0000313" key="3">
    <source>
        <dbReference type="Proteomes" id="UP000054978"/>
    </source>
</evidence>
<organism evidence="2 3">
    <name type="scientific">Caballeronia ptereochthonis</name>
    <dbReference type="NCBI Taxonomy" id="1777144"/>
    <lineage>
        <taxon>Bacteria</taxon>
        <taxon>Pseudomonadati</taxon>
        <taxon>Pseudomonadota</taxon>
        <taxon>Betaproteobacteria</taxon>
        <taxon>Burkholderiales</taxon>
        <taxon>Burkholderiaceae</taxon>
        <taxon>Caballeronia</taxon>
    </lineage>
</organism>
<dbReference type="PANTHER" id="PTHR43685:SF2">
    <property type="entry name" value="GLYCOSYLTRANSFERASE 2-LIKE DOMAIN-CONTAINING PROTEIN"/>
    <property type="match status" value="1"/>
</dbReference>
<dbReference type="InterPro" id="IPR029044">
    <property type="entry name" value="Nucleotide-diphossugar_trans"/>
</dbReference>
<dbReference type="OrthoDB" id="8564828at2"/>
<accession>A0A158BHS4</accession>
<gene>
    <name evidence="2" type="ORF">AWB83_03272</name>
</gene>
<sequence>MRVFVTTELFPFTHGGIGRSIANMLSVSSEEELARTAVVWVGDELDAARFSMVYPKVRLVVASREAYRLADEEGISYPPEWAFTDTEWHWYSVRAMQGLLGLAAESRLDYVEFQDWGGLGFASIQEKLLGRAFADTVLAVRLHTADSLLADVDSRPVDKRALAVYDLERKALADCDRIVAQLPEVARAVQTFFAFSDDDWNARVVLHASPVVLDIGPVAERPIKPSADVNIVFSSKIQHLKRPEVFVRGCCGFLRSNPDYRGAIVFAAHASDEQYQQRIERMVPADLRDRFRFLDKLSATERHSVVSRSVCVFTSPFESFCLAAYEASMSGAICVLNGTNPAFGDHSPWIDDVNCVKFDGGAPGLAAALARAVGGGVRDVVRVPQTPAPWTLPARPRVDAPAAGSMPLVSVVVPHFNLGHYLVRTIDSVLASTYPNVEIVVVDDCSTDRFSQLAIERLEGVHERLRIVRNEMNLGLAATRNVALSHVRGEYVLTLDADDLISPGFVEMAVGALNARPGYDFVIPQTGFFFDTEEGQIGRQVAFADYAVFYGEAAAVGMYENRFSTATCLARTRVLRELGYREELEAYEDWDMYMRATAAGKRFIVTNGIHFFYRRRQESMFHTPERAARHRSLYHDLLRKKELRTGVLRMPLYVVESGTAGSGGRASTPEELASAQARLEQLERSRAVFIALRLTDWSRRTVPWAFPLLRKGARVARAIRRRVKSRLAA</sequence>
<reference evidence="2" key="1">
    <citation type="submission" date="2016-01" db="EMBL/GenBank/DDBJ databases">
        <authorList>
            <person name="Peeters C."/>
        </authorList>
    </citation>
    <scope>NUCLEOTIDE SEQUENCE [LARGE SCALE GENOMIC DNA]</scope>
    <source>
        <strain evidence="2">LMG 29326</strain>
    </source>
</reference>
<name>A0A158BHS4_9BURK</name>
<dbReference type="Pfam" id="PF00535">
    <property type="entry name" value="Glycos_transf_2"/>
    <property type="match status" value="1"/>
</dbReference>